<gene>
    <name evidence="3" type="ORF">SAMN04488038_10815</name>
</gene>
<dbReference type="PROSITE" id="PS50110">
    <property type="entry name" value="RESPONSE_REGULATORY"/>
    <property type="match status" value="1"/>
</dbReference>
<dbReference type="InterPro" id="IPR001789">
    <property type="entry name" value="Sig_transdc_resp-reg_receiver"/>
</dbReference>
<dbReference type="RefSeq" id="WP_093285753.1">
    <property type="nucleotide sequence ID" value="NZ_FOFS01000008.1"/>
</dbReference>
<dbReference type="InterPro" id="IPR011006">
    <property type="entry name" value="CheY-like_superfamily"/>
</dbReference>
<dbReference type="EMBL" id="FOFS01000008">
    <property type="protein sequence ID" value="SEQ57113.1"/>
    <property type="molecule type" value="Genomic_DNA"/>
</dbReference>
<name>A0A1H9H490_9GAMM</name>
<dbReference type="Proteomes" id="UP000199233">
    <property type="component" value="Unassembled WGS sequence"/>
</dbReference>
<evidence type="ECO:0000313" key="3">
    <source>
        <dbReference type="EMBL" id="SEQ57113.1"/>
    </source>
</evidence>
<protein>
    <submittedName>
        <fullName evidence="3">Pilus assembly protein CpaE</fullName>
    </submittedName>
</protein>
<dbReference type="Gene3D" id="3.40.50.2300">
    <property type="match status" value="1"/>
</dbReference>
<dbReference type="Pfam" id="PF16968">
    <property type="entry name" value="TadZ_N"/>
    <property type="match status" value="1"/>
</dbReference>
<dbReference type="SUPFAM" id="SSF52172">
    <property type="entry name" value="CheY-like"/>
    <property type="match status" value="1"/>
</dbReference>
<comment type="caution">
    <text evidence="1">Lacks conserved residue(s) required for the propagation of feature annotation.</text>
</comment>
<evidence type="ECO:0000259" key="2">
    <source>
        <dbReference type="PROSITE" id="PS50110"/>
    </source>
</evidence>
<evidence type="ECO:0000313" key="4">
    <source>
        <dbReference type="Proteomes" id="UP000199233"/>
    </source>
</evidence>
<sequence length="396" mass="43389">MKSQAVVVADDPVYLSWLENAAGTSTEFALVRPLDAEDLLDRVLTLGRVDVVFFQFDRGNLETRLAMMERLVERQPDIAVAGLGADSNPDIVLAAMRAGARDFFVLRRDEADVVALLSKLLRRTQSAVRVPQKQGQLFAIFSSQPTEAIAFVAEHVALACQDALPKGSHTLLIDIATPAGASAVFLNISQSYTVIDAVNDVYRCDQTLIDTAFSRHPSGLYLLSLPEDLIGRPHFNFDDFLKLLEVVRGLFACVVLAFDGHQPVADIGGMLAQADRALLLSDQSILKSRHCKYLLRAMRLEDCPLERTALLVDFYRRRVGLEPENLAEILDLPLYGRLTASLNQGRIQSMNAGEPMLTVSPKDPFCVDVRALAAALLAGQGKVEAPRGTALSRLFS</sequence>
<organism evidence="3 4">
    <name type="scientific">Solimonas aquatica</name>
    <dbReference type="NCBI Taxonomy" id="489703"/>
    <lineage>
        <taxon>Bacteria</taxon>
        <taxon>Pseudomonadati</taxon>
        <taxon>Pseudomonadota</taxon>
        <taxon>Gammaproteobacteria</taxon>
        <taxon>Nevskiales</taxon>
        <taxon>Nevskiaceae</taxon>
        <taxon>Solimonas</taxon>
    </lineage>
</organism>
<dbReference type="AlphaFoldDB" id="A0A1H9H490"/>
<dbReference type="OrthoDB" id="5813333at2"/>
<accession>A0A1H9H490</accession>
<reference evidence="3 4" key="1">
    <citation type="submission" date="2016-10" db="EMBL/GenBank/DDBJ databases">
        <authorList>
            <person name="de Groot N.N."/>
        </authorList>
    </citation>
    <scope>NUCLEOTIDE SEQUENCE [LARGE SCALE GENOMIC DNA]</scope>
    <source>
        <strain evidence="3 4">DSM 25927</strain>
    </source>
</reference>
<dbReference type="InterPro" id="IPR027417">
    <property type="entry name" value="P-loop_NTPase"/>
</dbReference>
<dbReference type="GO" id="GO:0000160">
    <property type="term" value="P:phosphorelay signal transduction system"/>
    <property type="evidence" value="ECO:0007669"/>
    <property type="project" value="InterPro"/>
</dbReference>
<dbReference type="InterPro" id="IPR031580">
    <property type="entry name" value="TadZ_N"/>
</dbReference>
<feature type="domain" description="Response regulatory" evidence="2">
    <location>
        <begin position="4"/>
        <end position="121"/>
    </location>
</feature>
<dbReference type="SUPFAM" id="SSF52540">
    <property type="entry name" value="P-loop containing nucleoside triphosphate hydrolases"/>
    <property type="match status" value="1"/>
</dbReference>
<dbReference type="Gene3D" id="3.40.50.300">
    <property type="entry name" value="P-loop containing nucleotide triphosphate hydrolases"/>
    <property type="match status" value="1"/>
</dbReference>
<evidence type="ECO:0000256" key="1">
    <source>
        <dbReference type="PROSITE-ProRule" id="PRU00169"/>
    </source>
</evidence>
<keyword evidence="4" id="KW-1185">Reference proteome</keyword>
<dbReference type="STRING" id="489703.SAMN04488038_10815"/>
<proteinExistence type="predicted"/>